<feature type="domain" description="Peptidase S9 prolyl oligopeptidase catalytic" evidence="6">
    <location>
        <begin position="509"/>
        <end position="716"/>
    </location>
</feature>
<reference evidence="8 9" key="1">
    <citation type="submission" date="2023-05" db="EMBL/GenBank/DDBJ databases">
        <title>Genomic insight into Chryseobacterium sp. wdc7 isolated forest soil (Gotjawal).</title>
        <authorList>
            <person name="Park S.-J."/>
        </authorList>
    </citation>
    <scope>NUCLEOTIDE SEQUENCE [LARGE SCALE GENOMIC DNA]</scope>
    <source>
        <strain evidence="9">wdc7</strain>
    </source>
</reference>
<dbReference type="PANTHER" id="PTHR42881:SF2">
    <property type="entry name" value="PROLYL ENDOPEPTIDASE"/>
    <property type="match status" value="1"/>
</dbReference>
<protein>
    <recommendedName>
        <fullName evidence="2">prolyl oligopeptidase</fullName>
        <ecNumber evidence="2">3.4.21.26</ecNumber>
    </recommendedName>
</protein>
<dbReference type="InterPro" id="IPR001375">
    <property type="entry name" value="Peptidase_S9_cat"/>
</dbReference>
<keyword evidence="5" id="KW-0720">Serine protease</keyword>
<dbReference type="Gene3D" id="2.130.10.120">
    <property type="entry name" value="Prolyl oligopeptidase, N-terminal domain"/>
    <property type="match status" value="1"/>
</dbReference>
<dbReference type="Pfam" id="PF02897">
    <property type="entry name" value="Peptidase_S9_N"/>
    <property type="match status" value="1"/>
</dbReference>
<organism evidence="8 9">
    <name type="scientific">Chryseobacterium gotjawalense</name>
    <dbReference type="NCBI Taxonomy" id="3042315"/>
    <lineage>
        <taxon>Bacteria</taxon>
        <taxon>Pseudomonadati</taxon>
        <taxon>Bacteroidota</taxon>
        <taxon>Flavobacteriia</taxon>
        <taxon>Flavobacteriales</taxon>
        <taxon>Weeksellaceae</taxon>
        <taxon>Chryseobacterium group</taxon>
        <taxon>Chryseobacterium</taxon>
    </lineage>
</organism>
<dbReference type="SUPFAM" id="SSF50993">
    <property type="entry name" value="Peptidase/esterase 'gauge' domain"/>
    <property type="match status" value="1"/>
</dbReference>
<evidence type="ECO:0000256" key="4">
    <source>
        <dbReference type="ARBA" id="ARBA00022801"/>
    </source>
</evidence>
<feature type="domain" description="Peptidase S9A N-terminal" evidence="7">
    <location>
        <begin position="28"/>
        <end position="387"/>
    </location>
</feature>
<dbReference type="SUPFAM" id="SSF53474">
    <property type="entry name" value="alpha/beta-Hydrolases"/>
    <property type="match status" value="1"/>
</dbReference>
<name>A0ABY8RFI0_9FLAO</name>
<dbReference type="Pfam" id="PF00326">
    <property type="entry name" value="Peptidase_S9"/>
    <property type="match status" value="1"/>
</dbReference>
<dbReference type="Gene3D" id="3.40.50.1820">
    <property type="entry name" value="alpha/beta hydrolase"/>
    <property type="match status" value="1"/>
</dbReference>
<evidence type="ECO:0000256" key="2">
    <source>
        <dbReference type="ARBA" id="ARBA00011897"/>
    </source>
</evidence>
<keyword evidence="3" id="KW-0645">Protease</keyword>
<proteinExistence type="predicted"/>
<dbReference type="InterPro" id="IPR029058">
    <property type="entry name" value="AB_hydrolase_fold"/>
</dbReference>
<dbReference type="InterPro" id="IPR023302">
    <property type="entry name" value="Pept_S9A_N"/>
</dbReference>
<evidence type="ECO:0000256" key="1">
    <source>
        <dbReference type="ARBA" id="ARBA00001070"/>
    </source>
</evidence>
<dbReference type="PRINTS" id="PR00862">
    <property type="entry name" value="PROLIGOPTASE"/>
</dbReference>
<dbReference type="EMBL" id="CP124855">
    <property type="protein sequence ID" value="WHF51938.1"/>
    <property type="molecule type" value="Genomic_DNA"/>
</dbReference>
<accession>A0ABY8RFI0</accession>
<evidence type="ECO:0000256" key="5">
    <source>
        <dbReference type="ARBA" id="ARBA00022825"/>
    </source>
</evidence>
<evidence type="ECO:0000313" key="9">
    <source>
        <dbReference type="Proteomes" id="UP001241656"/>
    </source>
</evidence>
<evidence type="ECO:0000259" key="7">
    <source>
        <dbReference type="Pfam" id="PF02897"/>
    </source>
</evidence>
<gene>
    <name evidence="8" type="ORF">QGN23_01350</name>
</gene>
<evidence type="ECO:0000259" key="6">
    <source>
        <dbReference type="Pfam" id="PF00326"/>
    </source>
</evidence>
<dbReference type="PANTHER" id="PTHR42881">
    <property type="entry name" value="PROLYL ENDOPEPTIDASE"/>
    <property type="match status" value="1"/>
</dbReference>
<dbReference type="Proteomes" id="UP001241656">
    <property type="component" value="Chromosome"/>
</dbReference>
<evidence type="ECO:0000313" key="8">
    <source>
        <dbReference type="EMBL" id="WHF51938.1"/>
    </source>
</evidence>
<dbReference type="InterPro" id="IPR051167">
    <property type="entry name" value="Prolyl_oligopep/macrocyclase"/>
</dbReference>
<dbReference type="RefSeq" id="WP_282905245.1">
    <property type="nucleotide sequence ID" value="NZ_CP124855.1"/>
</dbReference>
<keyword evidence="9" id="KW-1185">Reference proteome</keyword>
<dbReference type="EC" id="3.4.21.26" evidence="2"/>
<dbReference type="InterPro" id="IPR002470">
    <property type="entry name" value="Peptidase_S9A"/>
</dbReference>
<comment type="catalytic activity">
    <reaction evidence="1">
        <text>Hydrolysis of Pro-|-Xaa &gt;&gt; Ala-|-Xaa in oligopeptides.</text>
        <dbReference type="EC" id="3.4.21.26"/>
    </reaction>
</comment>
<sequence length="728" mass="82941">MIINKVSVLLIYLLFGIMAKAQVMQPKAPSIPKTDIYYGIEIVDNYRNIEDLNDFTTNNWLEEQTQHSKSILEKIPNREYYINKRLEFDNRKSFSVDNINVTENDFYFYLLKKPNDKSAKLFYRKGFGGKETELFNPENFKIELQSNFIISYIQPNYDGSQVVIALTEQGKEISEMIIYSVKQNKLLPYNITHCWPSDSGGISWLPDNNSFIYLHYPVVDPKSDLFLKNMQSVIYTIGEDPQKLKPIFSKSNNPDLKINSEDFPRVSLPIKDSEYLFGEISGATSFKDTYYIPAKDINNKVRWKFLFGKDEKISDFIIKKDKIIFLSEKNGVNAIYETSLEKPDFQSPTLLIPPIPDETIIELYSIKDGFVFSGSKNGIEAKLYLYEKGKIETLILPFPAGDISVTTKNELSNDFWIVCSGWKNEAERFKYNYSEKKFLSENFSPVIQYPEFNDVIVKEITVKSYDGLDIPFTLIYKSGIQKNSNNPLLIDAYGAYGTSISPYFAKTYLLWVLNGGIAAVAHVRGGGEKGEQWHEAGFKETKPNSWKDLISCAEFMIKENYTFPDKIAIWGASAGGITVGRAMTERPDLFKAVIIESGILNPLRIESMPNGLNSVKEFGSINNEAGFRGLLEMDAFQHIKKDVNYPATYIMSGINDPRVSPWMPSKFAAKLLANNTSKNPILLKIDYEGGHGGSIPLAQRYSNLADIFAFAFWQLGHPDYQIKENSKK</sequence>
<keyword evidence="4" id="KW-0378">Hydrolase</keyword>
<evidence type="ECO:0000256" key="3">
    <source>
        <dbReference type="ARBA" id="ARBA00022670"/>
    </source>
</evidence>